<evidence type="ECO:0000256" key="2">
    <source>
        <dbReference type="ARBA" id="ARBA00022605"/>
    </source>
</evidence>
<dbReference type="PANTHER" id="PTHR32338:SF10">
    <property type="entry name" value="N-ACETYL-GAMMA-GLUTAMYL-PHOSPHATE REDUCTASE, CHLOROPLASTIC-RELATED"/>
    <property type="match status" value="1"/>
</dbReference>
<comment type="pathway">
    <text evidence="5">Amino-acid biosynthesis; L-arginine biosynthesis; N(2)-acetyl-L-ornithine from L-glutamate: step 3/4.</text>
</comment>
<keyword evidence="5" id="KW-0963">Cytoplasm</keyword>
<dbReference type="CDD" id="cd23934">
    <property type="entry name" value="AGPR_1_C"/>
    <property type="match status" value="1"/>
</dbReference>
<dbReference type="Gene3D" id="3.40.50.720">
    <property type="entry name" value="NAD(P)-binding Rossmann-like Domain"/>
    <property type="match status" value="1"/>
</dbReference>
<dbReference type="SUPFAM" id="SSF55347">
    <property type="entry name" value="Glyceraldehyde-3-phosphate dehydrogenase-like, C-terminal domain"/>
    <property type="match status" value="1"/>
</dbReference>
<comment type="catalytic activity">
    <reaction evidence="5">
        <text>N-acetyl-L-glutamate 5-semialdehyde + phosphate + NADP(+) = N-acetyl-L-glutamyl 5-phosphate + NADPH + H(+)</text>
        <dbReference type="Rhea" id="RHEA:21588"/>
        <dbReference type="ChEBI" id="CHEBI:15378"/>
        <dbReference type="ChEBI" id="CHEBI:29123"/>
        <dbReference type="ChEBI" id="CHEBI:43474"/>
        <dbReference type="ChEBI" id="CHEBI:57783"/>
        <dbReference type="ChEBI" id="CHEBI:57936"/>
        <dbReference type="ChEBI" id="CHEBI:58349"/>
        <dbReference type="EC" id="1.2.1.38"/>
    </reaction>
</comment>
<dbReference type="GO" id="GO:0006526">
    <property type="term" value="P:L-arginine biosynthetic process"/>
    <property type="evidence" value="ECO:0007669"/>
    <property type="project" value="UniProtKB-UniRule"/>
</dbReference>
<dbReference type="SMART" id="SM00859">
    <property type="entry name" value="Semialdhyde_dh"/>
    <property type="match status" value="1"/>
</dbReference>
<keyword evidence="3 5" id="KW-0521">NADP</keyword>
<comment type="similarity">
    <text evidence="5">Belongs to the NAGSA dehydrogenase family. Type 1 subfamily.</text>
</comment>
<proteinExistence type="inferred from homology"/>
<comment type="function">
    <text evidence="5">Catalyzes the NADPH-dependent reduction of N-acetyl-5-glutamyl phosphate to yield N-acetyl-L-glutamate 5-semialdehyde.</text>
</comment>
<keyword evidence="2 5" id="KW-0028">Amino-acid biosynthesis</keyword>
<feature type="active site" evidence="5 6">
    <location>
        <position position="173"/>
    </location>
</feature>
<reference evidence="8 9" key="1">
    <citation type="submission" date="2023-08" db="EMBL/GenBank/DDBJ databases">
        <title>Pleionea litopenaei sp. nov., isolated from stomach of juvenile Litopenaeus vannamei.</title>
        <authorList>
            <person name="Rho A.M."/>
            <person name="Hwang C.Y."/>
        </authorList>
    </citation>
    <scope>NUCLEOTIDE SEQUENCE [LARGE SCALE GENOMIC DNA]</scope>
    <source>
        <strain evidence="8 9">HL-JVS1</strain>
    </source>
</reference>
<evidence type="ECO:0000256" key="1">
    <source>
        <dbReference type="ARBA" id="ARBA00022571"/>
    </source>
</evidence>
<dbReference type="GO" id="GO:0005737">
    <property type="term" value="C:cytoplasm"/>
    <property type="evidence" value="ECO:0007669"/>
    <property type="project" value="UniProtKB-SubCell"/>
</dbReference>
<accession>A0AA51RRZ1</accession>
<protein>
    <recommendedName>
        <fullName evidence="5">N-acetyl-gamma-glutamyl-phosphate reductase</fullName>
        <shortName evidence="5">AGPR</shortName>
        <ecNumber evidence="5">1.2.1.38</ecNumber>
    </recommendedName>
    <alternativeName>
        <fullName evidence="5">N-acetyl-glutamate semialdehyde dehydrogenase</fullName>
        <shortName evidence="5">NAGSA dehydrogenase</shortName>
    </alternativeName>
</protein>
<dbReference type="InterPro" id="IPR000706">
    <property type="entry name" value="AGPR_type-1"/>
</dbReference>
<organism evidence="8 9">
    <name type="scientific">Pleionea litopenaei</name>
    <dbReference type="NCBI Taxonomy" id="3070815"/>
    <lineage>
        <taxon>Bacteria</taxon>
        <taxon>Pseudomonadati</taxon>
        <taxon>Pseudomonadota</taxon>
        <taxon>Gammaproteobacteria</taxon>
        <taxon>Oceanospirillales</taxon>
        <taxon>Pleioneaceae</taxon>
        <taxon>Pleionea</taxon>
    </lineage>
</organism>
<evidence type="ECO:0000313" key="8">
    <source>
        <dbReference type="EMBL" id="WMS86477.1"/>
    </source>
</evidence>
<dbReference type="KEGG" id="plei:Q9312_14745"/>
<evidence type="ECO:0000313" key="9">
    <source>
        <dbReference type="Proteomes" id="UP001239782"/>
    </source>
</evidence>
<dbReference type="PROSITE" id="PS01224">
    <property type="entry name" value="ARGC"/>
    <property type="match status" value="1"/>
</dbReference>
<dbReference type="InterPro" id="IPR050085">
    <property type="entry name" value="AGPR"/>
</dbReference>
<dbReference type="EC" id="1.2.1.38" evidence="5"/>
<dbReference type="PANTHER" id="PTHR32338">
    <property type="entry name" value="N-ACETYL-GAMMA-GLUTAMYL-PHOSPHATE REDUCTASE, CHLOROPLASTIC-RELATED-RELATED"/>
    <property type="match status" value="1"/>
</dbReference>
<evidence type="ECO:0000256" key="6">
    <source>
        <dbReference type="PROSITE-ProRule" id="PRU10010"/>
    </source>
</evidence>
<dbReference type="NCBIfam" id="TIGR01850">
    <property type="entry name" value="argC"/>
    <property type="match status" value="1"/>
</dbReference>
<dbReference type="Gene3D" id="3.30.360.10">
    <property type="entry name" value="Dihydrodipicolinate Reductase, domain 2"/>
    <property type="match status" value="1"/>
</dbReference>
<comment type="subcellular location">
    <subcellularLocation>
        <location evidence="5">Cytoplasm</location>
    </subcellularLocation>
</comment>
<evidence type="ECO:0000259" key="7">
    <source>
        <dbReference type="SMART" id="SM00859"/>
    </source>
</evidence>
<feature type="domain" description="Semialdehyde dehydrogenase NAD-binding" evidence="7">
    <location>
        <begin position="16"/>
        <end position="165"/>
    </location>
</feature>
<dbReference type="HAMAP" id="MF_00150">
    <property type="entry name" value="ArgC_type1"/>
    <property type="match status" value="1"/>
</dbReference>
<dbReference type="InterPro" id="IPR000534">
    <property type="entry name" value="Semialdehyde_DH_NAD-bd"/>
</dbReference>
<evidence type="ECO:0000256" key="3">
    <source>
        <dbReference type="ARBA" id="ARBA00022857"/>
    </source>
</evidence>
<evidence type="ECO:0000256" key="4">
    <source>
        <dbReference type="ARBA" id="ARBA00023002"/>
    </source>
</evidence>
<keyword evidence="9" id="KW-1185">Reference proteome</keyword>
<name>A0AA51RRZ1_9GAMM</name>
<dbReference type="RefSeq" id="WP_309201622.1">
    <property type="nucleotide sequence ID" value="NZ_CP133548.1"/>
</dbReference>
<dbReference type="Pfam" id="PF01118">
    <property type="entry name" value="Semialdhyde_dh"/>
    <property type="match status" value="1"/>
</dbReference>
<dbReference type="Proteomes" id="UP001239782">
    <property type="component" value="Chromosome"/>
</dbReference>
<evidence type="ECO:0000256" key="5">
    <source>
        <dbReference type="HAMAP-Rule" id="MF_00150"/>
    </source>
</evidence>
<dbReference type="EMBL" id="CP133548">
    <property type="protein sequence ID" value="WMS86477.1"/>
    <property type="molecule type" value="Genomic_DNA"/>
</dbReference>
<dbReference type="CDD" id="cd17895">
    <property type="entry name" value="AGPR_1_N"/>
    <property type="match status" value="1"/>
</dbReference>
<dbReference type="GO" id="GO:0070401">
    <property type="term" value="F:NADP+ binding"/>
    <property type="evidence" value="ECO:0007669"/>
    <property type="project" value="InterPro"/>
</dbReference>
<dbReference type="InterPro" id="IPR036291">
    <property type="entry name" value="NAD(P)-bd_dom_sf"/>
</dbReference>
<dbReference type="InterPro" id="IPR058924">
    <property type="entry name" value="AGPR_dimerisation_dom"/>
</dbReference>
<keyword evidence="1 5" id="KW-0055">Arginine biosynthesis</keyword>
<dbReference type="Pfam" id="PF22698">
    <property type="entry name" value="Semialdhyde_dhC_1"/>
    <property type="match status" value="1"/>
</dbReference>
<dbReference type="GO" id="GO:0051287">
    <property type="term" value="F:NAD binding"/>
    <property type="evidence" value="ECO:0007669"/>
    <property type="project" value="InterPro"/>
</dbReference>
<dbReference type="AlphaFoldDB" id="A0AA51RRZ1"/>
<keyword evidence="4 5" id="KW-0560">Oxidoreductase</keyword>
<dbReference type="InterPro" id="IPR023013">
    <property type="entry name" value="AGPR_AS"/>
</dbReference>
<gene>
    <name evidence="5 8" type="primary">argC</name>
    <name evidence="8" type="ORF">Q9312_14745</name>
</gene>
<dbReference type="SUPFAM" id="SSF51735">
    <property type="entry name" value="NAD(P)-binding Rossmann-fold domains"/>
    <property type="match status" value="1"/>
</dbReference>
<sequence length="365" mass="39829">MKKFIQKDLLSTQPLKCVVVGASGYAGAQLVSLIGQHPLLKLVGLAVSESSEYLNVQFKDVYPEYALGDTSQVDDKFHAYSELVGQEKWKSVDVVFLATPHEWSAAHVPEILAQNKVVIDLSGAFRLKCPETFQSFYQFPHPGTDFNSVMHYGLPELRGVNLAGVAGVAVAGCYPTAAILSIAPLAELGLIAGPPVINAVSGVSGAGRKSTIKNSFCEVSLQAYGIDQHRHSPEIEQALDHDVIFTPHLGNYKRGILSTSVVPVKHQVTQQWLEDEYQSYYSQAPLVDVVTESPRLQDVVHTPKIRVFPNAIKNGHFVEVVSVIDNLMKGAASSAIQCLNLQQNWPIQLGLIPQNLIAMHLEEVA</sequence>
<dbReference type="GO" id="GO:0003942">
    <property type="term" value="F:N-acetyl-gamma-glutamyl-phosphate reductase activity"/>
    <property type="evidence" value="ECO:0007669"/>
    <property type="project" value="UniProtKB-UniRule"/>
</dbReference>